<dbReference type="InterPro" id="IPR044824">
    <property type="entry name" value="MAIN-like"/>
</dbReference>
<feature type="region of interest" description="Disordered" evidence="5">
    <location>
        <begin position="201"/>
        <end position="242"/>
    </location>
</feature>
<dbReference type="PANTHER" id="PTHR46033:SF8">
    <property type="entry name" value="PROTEIN MAINTENANCE OF MERISTEMS-LIKE"/>
    <property type="match status" value="1"/>
</dbReference>
<feature type="domain" description="SWIM-type" evidence="6">
    <location>
        <begin position="658"/>
        <end position="691"/>
    </location>
</feature>
<gene>
    <name evidence="7" type="ORF">ZIOFF_034040</name>
</gene>
<keyword evidence="8" id="KW-1185">Reference proteome</keyword>
<reference evidence="7 8" key="1">
    <citation type="submission" date="2020-08" db="EMBL/GenBank/DDBJ databases">
        <title>Plant Genome Project.</title>
        <authorList>
            <person name="Zhang R.-G."/>
        </authorList>
    </citation>
    <scope>NUCLEOTIDE SEQUENCE [LARGE SCALE GENOMIC DNA]</scope>
    <source>
        <tissue evidence="7">Rhizome</tissue>
    </source>
</reference>
<evidence type="ECO:0000313" key="7">
    <source>
        <dbReference type="EMBL" id="KAG6508660.1"/>
    </source>
</evidence>
<accession>A0A8J5GQ73</accession>
<dbReference type="EMBL" id="JACMSC010000009">
    <property type="protein sequence ID" value="KAG6508660.1"/>
    <property type="molecule type" value="Genomic_DNA"/>
</dbReference>
<dbReference type="InterPro" id="IPR006564">
    <property type="entry name" value="Znf_PMZ"/>
</dbReference>
<feature type="compositionally biased region" description="Acidic residues" evidence="5">
    <location>
        <begin position="233"/>
        <end position="242"/>
    </location>
</feature>
<dbReference type="Proteomes" id="UP000734854">
    <property type="component" value="Unassembled WGS sequence"/>
</dbReference>
<comment type="caution">
    <text evidence="7">The sequence shown here is derived from an EMBL/GenBank/DDBJ whole genome shotgun (WGS) entry which is preliminary data.</text>
</comment>
<keyword evidence="3" id="KW-0862">Zinc</keyword>
<evidence type="ECO:0000256" key="1">
    <source>
        <dbReference type="ARBA" id="ARBA00022723"/>
    </source>
</evidence>
<dbReference type="GO" id="GO:0010073">
    <property type="term" value="P:meristem maintenance"/>
    <property type="evidence" value="ECO:0007669"/>
    <property type="project" value="InterPro"/>
</dbReference>
<dbReference type="Pfam" id="PF10536">
    <property type="entry name" value="PMD"/>
    <property type="match status" value="2"/>
</dbReference>
<keyword evidence="2 4" id="KW-0863">Zinc-finger</keyword>
<dbReference type="PANTHER" id="PTHR46033">
    <property type="entry name" value="PROTEIN MAIN-LIKE 2"/>
    <property type="match status" value="1"/>
</dbReference>
<evidence type="ECO:0000256" key="2">
    <source>
        <dbReference type="ARBA" id="ARBA00022771"/>
    </source>
</evidence>
<proteinExistence type="predicted"/>
<evidence type="ECO:0000259" key="6">
    <source>
        <dbReference type="PROSITE" id="PS50966"/>
    </source>
</evidence>
<evidence type="ECO:0000256" key="4">
    <source>
        <dbReference type="PROSITE-ProRule" id="PRU00325"/>
    </source>
</evidence>
<dbReference type="SMART" id="SM00575">
    <property type="entry name" value="ZnF_PMZ"/>
    <property type="match status" value="1"/>
</dbReference>
<keyword evidence="1" id="KW-0479">Metal-binding</keyword>
<dbReference type="InterPro" id="IPR007527">
    <property type="entry name" value="Znf_SWIM"/>
</dbReference>
<dbReference type="Pfam" id="PF04434">
    <property type="entry name" value="SWIM"/>
    <property type="match status" value="1"/>
</dbReference>
<dbReference type="InterPro" id="IPR019557">
    <property type="entry name" value="AminoTfrase-like_pln_mobile"/>
</dbReference>
<feature type="compositionally biased region" description="Basic and acidic residues" evidence="5">
    <location>
        <begin position="209"/>
        <end position="226"/>
    </location>
</feature>
<evidence type="ECO:0000256" key="3">
    <source>
        <dbReference type="ARBA" id="ARBA00022833"/>
    </source>
</evidence>
<sequence length="1287" mass="147467">MALERPIPVSLFWGAKIEYENASIKHGQPISNATIVIKHKLSYDELVDEICQQVGVDRKHFKLNIIFDYEQNGKSRSTLITNDKSLQILFYLAQTVTDFWADIYVEMEEILQSSIQQEALLPTEHMSMVVLLNNFMGPMPHVGSSNRSVELNYVPSLISKPTIQMTVGGNINMGPPLPSQDFVELPHVESPMHDTMIPFPLPPEVQLDDEARSSESFHSQSSKDGEDILSIPMDDDSPDEGDCDTYLNRGEIPLYNERVMHFMNDIGEENDDDNVDREDNVHIDIWSESNNQIRLGMLFDSKSQLRKAVTLWSISQNREFKVVESRINIWVAKCKVVSSDIDSNSGPENYRSSYLWCICAVHKKTHKMWQITRWVNPGYPVKNIQADIKQSLHVDVSYKKAWHGRRKAIEIVYGNWESNFAWLPLYIATLEHSNPNTIVKWHHHPSSTENVKVFKYIFWAFGPAIDAFHMCRPVINVDGTHLQGAYKGKMLIAVSKDANNRILPVAYAIVDEETIASCTTQRRKFNRFKRQIRALDPATWQYLRDIGIRRWSLAYDGNHRWRCLTTNTSESLNNVLRGTRLLPIKACIDLSFHRTVQLFQRYKQVAHHCNTTLPPHHWSKFMEAERHAQGHHIDEFNYTDGVYKIVTTRQLNGKGGHVHMVLYYEKDCTCGKWQLHRFPCSHAIAVCQHRGNNAIDLVDEVHTTKTYMAQYSGKFYPIHHKDYWTNPETHTFHFPIGEATITLQDVEVLWGLQVIRSPVCAADMNKSLEEWIDICETMMGFTPPDGAISNNRILLRCLYDIIYKPIPENASDGSCIQRARVYILYLLGGNLLSDLSGSTVYMHHLINLVDMSVSASMSWGSAILACLYRRLCKASYSKANEICGPLVLLQFILKLAISGWVSFPFQFIWLPYEEHVLELLPSYCTRGRACWRSVTYLICWEIVEAHLPNRVLRQFGMHQPIPIPRLLDKHVALHKMTRSGRANTNWIETHQQYIDHWRDSLNHVENGELVNDPMHASVEYMSWYWQRTIIYITNPSQRFSSSGFQGDGETTEYLMDGMCRVFYTSLDLMAISDAKHAGYFAQIRDIASHYMHQARGQQRLDIRHSHVLDQVDQQSSLTQQIYREPRNVQRGRQGGRRYRTLPTQSHFSNIGLGGSSSNFEHGSHSDTTLPNLTPTICPSPITPIQLFDQTLDSRITNDNAHNGGSSQFQVNDNERDEQNDITVEHHGDLPIALRKQKRTVKHIGCVQDIFVGGIGCYLAFGGFLFVSSDLGAVEILQGPDDLVILFG</sequence>
<organism evidence="7 8">
    <name type="scientific">Zingiber officinale</name>
    <name type="common">Ginger</name>
    <name type="synonym">Amomum zingiber</name>
    <dbReference type="NCBI Taxonomy" id="94328"/>
    <lineage>
        <taxon>Eukaryota</taxon>
        <taxon>Viridiplantae</taxon>
        <taxon>Streptophyta</taxon>
        <taxon>Embryophyta</taxon>
        <taxon>Tracheophyta</taxon>
        <taxon>Spermatophyta</taxon>
        <taxon>Magnoliopsida</taxon>
        <taxon>Liliopsida</taxon>
        <taxon>Zingiberales</taxon>
        <taxon>Zingiberaceae</taxon>
        <taxon>Zingiber</taxon>
    </lineage>
</organism>
<name>A0A8J5GQ73_ZINOF</name>
<evidence type="ECO:0000256" key="5">
    <source>
        <dbReference type="SAM" id="MobiDB-lite"/>
    </source>
</evidence>
<protein>
    <recommendedName>
        <fullName evidence="6">SWIM-type domain-containing protein</fullName>
    </recommendedName>
</protein>
<dbReference type="PROSITE" id="PS50966">
    <property type="entry name" value="ZF_SWIM"/>
    <property type="match status" value="1"/>
</dbReference>
<evidence type="ECO:0000313" key="8">
    <source>
        <dbReference type="Proteomes" id="UP000734854"/>
    </source>
</evidence>
<dbReference type="GO" id="GO:0008270">
    <property type="term" value="F:zinc ion binding"/>
    <property type="evidence" value="ECO:0007669"/>
    <property type="project" value="UniProtKB-KW"/>
</dbReference>